<evidence type="ECO:0000259" key="4">
    <source>
        <dbReference type="PROSITE" id="PS50801"/>
    </source>
</evidence>
<dbReference type="PROSITE" id="PS50801">
    <property type="entry name" value="STAS"/>
    <property type="match status" value="1"/>
</dbReference>
<proteinExistence type="inferred from homology"/>
<dbReference type="InterPro" id="IPR002645">
    <property type="entry name" value="STAS_dom"/>
</dbReference>
<dbReference type="InterPro" id="IPR003658">
    <property type="entry name" value="Anti-sigma_ant"/>
</dbReference>
<comment type="similarity">
    <text evidence="1 2">Belongs to the anti-sigma-factor antagonist family.</text>
</comment>
<feature type="region of interest" description="Disordered" evidence="3">
    <location>
        <begin position="74"/>
        <end position="100"/>
    </location>
</feature>
<sequence>MRAASSPPRSSPYFLTTPKTTAVGVWRCWKRSSERRVRSTRFMPSSLQRGTARRTRRAGPAWCVCPPRRRLPPLDGQVRSEWPPGPSLEKGPGLTGERPGRRARVTQMKDFPQVNGWTVIALSGDLDDFAAHDVRRLLDALVDGGEARVVVDLAAVGFVDSTGLNALLSAARRARDGRGAVRLAGAVPRVRDVVELSGVSAVLPLYPDVAAACA</sequence>
<dbReference type="Gene3D" id="3.30.750.24">
    <property type="entry name" value="STAS domain"/>
    <property type="match status" value="1"/>
</dbReference>
<dbReference type="AlphaFoldDB" id="A0A6N7L114"/>
<gene>
    <name evidence="5" type="ORF">F7Q99_32665</name>
</gene>
<dbReference type="PANTHER" id="PTHR33495">
    <property type="entry name" value="ANTI-SIGMA FACTOR ANTAGONIST TM_1081-RELATED-RELATED"/>
    <property type="match status" value="1"/>
</dbReference>
<accession>A0A6N7L114</accession>
<dbReference type="OrthoDB" id="9793697at2"/>
<evidence type="ECO:0000256" key="2">
    <source>
        <dbReference type="RuleBase" id="RU003749"/>
    </source>
</evidence>
<evidence type="ECO:0000313" key="6">
    <source>
        <dbReference type="Proteomes" id="UP000450000"/>
    </source>
</evidence>
<dbReference type="Pfam" id="PF01740">
    <property type="entry name" value="STAS"/>
    <property type="match status" value="1"/>
</dbReference>
<dbReference type="NCBIfam" id="TIGR00377">
    <property type="entry name" value="ant_ant_sig"/>
    <property type="match status" value="1"/>
</dbReference>
<dbReference type="CDD" id="cd07043">
    <property type="entry name" value="STAS_anti-anti-sigma_factors"/>
    <property type="match status" value="1"/>
</dbReference>
<dbReference type="SUPFAM" id="SSF52091">
    <property type="entry name" value="SpoIIaa-like"/>
    <property type="match status" value="1"/>
</dbReference>
<name>A0A6N7L114_9ACTN</name>
<dbReference type="PANTHER" id="PTHR33495:SF2">
    <property type="entry name" value="ANTI-SIGMA FACTOR ANTAGONIST TM_1081-RELATED"/>
    <property type="match status" value="1"/>
</dbReference>
<evidence type="ECO:0000313" key="5">
    <source>
        <dbReference type="EMBL" id="MQS16815.1"/>
    </source>
</evidence>
<evidence type="ECO:0000256" key="3">
    <source>
        <dbReference type="SAM" id="MobiDB-lite"/>
    </source>
</evidence>
<keyword evidence="6" id="KW-1185">Reference proteome</keyword>
<comment type="caution">
    <text evidence="5">The sequence shown here is derived from an EMBL/GenBank/DDBJ whole genome shotgun (WGS) entry which is preliminary data.</text>
</comment>
<organism evidence="5 6">
    <name type="scientific">Streptomyces kaniharaensis</name>
    <dbReference type="NCBI Taxonomy" id="212423"/>
    <lineage>
        <taxon>Bacteria</taxon>
        <taxon>Bacillati</taxon>
        <taxon>Actinomycetota</taxon>
        <taxon>Actinomycetes</taxon>
        <taxon>Kitasatosporales</taxon>
        <taxon>Streptomycetaceae</taxon>
        <taxon>Streptomyces</taxon>
    </lineage>
</organism>
<evidence type="ECO:0000256" key="1">
    <source>
        <dbReference type="ARBA" id="ARBA00009013"/>
    </source>
</evidence>
<dbReference type="GO" id="GO:0043856">
    <property type="term" value="F:anti-sigma factor antagonist activity"/>
    <property type="evidence" value="ECO:0007669"/>
    <property type="project" value="InterPro"/>
</dbReference>
<dbReference type="EMBL" id="WBOF01000003">
    <property type="protein sequence ID" value="MQS16815.1"/>
    <property type="molecule type" value="Genomic_DNA"/>
</dbReference>
<dbReference type="InterPro" id="IPR036513">
    <property type="entry name" value="STAS_dom_sf"/>
</dbReference>
<protein>
    <recommendedName>
        <fullName evidence="2">Anti-sigma factor antagonist</fullName>
    </recommendedName>
</protein>
<reference evidence="5 6" key="1">
    <citation type="submission" date="2019-09" db="EMBL/GenBank/DDBJ databases">
        <title>Genome Sequences of Streptomyces kaniharaensis ATCC 21070.</title>
        <authorList>
            <person name="Zhu W."/>
            <person name="De Crecy-Lagard V."/>
            <person name="Richards N.G."/>
        </authorList>
    </citation>
    <scope>NUCLEOTIDE SEQUENCE [LARGE SCALE GENOMIC DNA]</scope>
    <source>
        <strain evidence="5 6">SF-557</strain>
    </source>
</reference>
<dbReference type="Proteomes" id="UP000450000">
    <property type="component" value="Unassembled WGS sequence"/>
</dbReference>
<feature type="domain" description="STAS" evidence="4">
    <location>
        <begin position="107"/>
        <end position="214"/>
    </location>
</feature>